<evidence type="ECO:0000256" key="4">
    <source>
        <dbReference type="ARBA" id="ARBA00022827"/>
    </source>
</evidence>
<feature type="non-terminal residue" evidence="7">
    <location>
        <position position="624"/>
    </location>
</feature>
<keyword evidence="5" id="KW-0521">NADP</keyword>
<evidence type="ECO:0000256" key="3">
    <source>
        <dbReference type="ARBA" id="ARBA00022729"/>
    </source>
</evidence>
<keyword evidence="3" id="KW-0732">Signal</keyword>
<evidence type="ECO:0000313" key="7">
    <source>
        <dbReference type="EMBL" id="CAD7229595.1"/>
    </source>
</evidence>
<dbReference type="OrthoDB" id="38045at2759"/>
<dbReference type="Gene3D" id="3.50.50.60">
    <property type="entry name" value="FAD/NAD(P)-binding domain"/>
    <property type="match status" value="1"/>
</dbReference>
<dbReference type="PANTHER" id="PTHR46091:SF3">
    <property type="entry name" value="AMINE OXIDASE DOMAIN-CONTAINING PROTEIN"/>
    <property type="match status" value="1"/>
</dbReference>
<organism evidence="7">
    <name type="scientific">Cyprideis torosa</name>
    <dbReference type="NCBI Taxonomy" id="163714"/>
    <lineage>
        <taxon>Eukaryota</taxon>
        <taxon>Metazoa</taxon>
        <taxon>Ecdysozoa</taxon>
        <taxon>Arthropoda</taxon>
        <taxon>Crustacea</taxon>
        <taxon>Oligostraca</taxon>
        <taxon>Ostracoda</taxon>
        <taxon>Podocopa</taxon>
        <taxon>Podocopida</taxon>
        <taxon>Cytherocopina</taxon>
        <taxon>Cytheroidea</taxon>
        <taxon>Cytherideidae</taxon>
        <taxon>Cyprideis</taxon>
    </lineage>
</organism>
<accession>A0A7R8WEN8</accession>
<evidence type="ECO:0000256" key="5">
    <source>
        <dbReference type="ARBA" id="ARBA00022857"/>
    </source>
</evidence>
<protein>
    <submittedName>
        <fullName evidence="7">Uncharacterized protein</fullName>
    </submittedName>
</protein>
<dbReference type="PANTHER" id="PTHR46091">
    <property type="entry name" value="BLR7054 PROTEIN"/>
    <property type="match status" value="1"/>
</dbReference>
<name>A0A7R8WEN8_9CRUS</name>
<reference evidence="7" key="1">
    <citation type="submission" date="2020-11" db="EMBL/GenBank/DDBJ databases">
        <authorList>
            <person name="Tran Van P."/>
        </authorList>
    </citation>
    <scope>NUCLEOTIDE SEQUENCE</scope>
</reference>
<gene>
    <name evidence="7" type="ORF">CTOB1V02_LOCUS7464</name>
</gene>
<keyword evidence="6" id="KW-0520">NAD</keyword>
<dbReference type="AlphaFoldDB" id="A0A7R8WEN8"/>
<keyword evidence="2" id="KW-0285">Flavoprotein</keyword>
<keyword evidence="4" id="KW-0274">FAD</keyword>
<dbReference type="EMBL" id="OB662162">
    <property type="protein sequence ID" value="CAD7229595.1"/>
    <property type="molecule type" value="Genomic_DNA"/>
</dbReference>
<dbReference type="InterPro" id="IPR036188">
    <property type="entry name" value="FAD/NAD-bd_sf"/>
</dbReference>
<dbReference type="InterPro" id="IPR052206">
    <property type="entry name" value="Retinol_saturase"/>
</dbReference>
<dbReference type="SUPFAM" id="SSF51905">
    <property type="entry name" value="FAD/NAD(P)-binding domain"/>
    <property type="match status" value="1"/>
</dbReference>
<evidence type="ECO:0000256" key="6">
    <source>
        <dbReference type="ARBA" id="ARBA00023027"/>
    </source>
</evidence>
<sequence length="624" mass="69097">AGGCCHSFTEKGFEFDIGIHYLGEVGCKAPNRTKILVDFITNGQLEFVPTSNNFDEVRLRYMDPDPSKTLSIKMQTAEEGGKMAWIEALQQQFPEEKETIQEFVSMVNKALRSMQSCFIVKALPLWLSQLLIKLGLVNWWYGHDKWMGTPIGKILDDLTSNEDLKAALVYICGDIGCNAEDGTFGMLAQLHRHYWRGSYYPLGGPSEIAFRIIPVIEAAGGKVLVRANVTAINVNSQGKVTGVTVQKGKSVYQVFVGFRGSTKDLNLPARNVWAFTSNDINGCLMKQERGPLEDQLDSDVRLMFVSFPSAKDPDFERRHPGKSVVVIVTFMNYDWFKEWEKTSYGKRDDEYEGLKKTLGDKMVEQLYVLFPQLEGKLEYVSFGSPLSHNYYLNVEGGEIYGLRQDINRFSLHNQAILRPQTGIPGLFMTGQDIAVVGFAGALYGGLFSASAVLGLDLFQDLSGAYQDLKAQWKTSEEIAKAAAESEHGVWGSISAICGPVDTSVSYCLESIEQCASTYFVSIEQDASTYLVKIEQSASTYLVSLEQYASTYLVSIEQDASTYLVKIEQCASTYLVSIVQDASTYLVKIEQCASTYLLRLAGMANLMASLLIALVVAALGVQGQS</sequence>
<evidence type="ECO:0000256" key="1">
    <source>
        <dbReference type="ARBA" id="ARBA00005855"/>
    </source>
</evidence>
<evidence type="ECO:0000256" key="2">
    <source>
        <dbReference type="ARBA" id="ARBA00022630"/>
    </source>
</evidence>
<comment type="similarity">
    <text evidence="1">Belongs to the carotenoid/retinoid oxidoreductase family. CrtISO subfamily.</text>
</comment>
<proteinExistence type="inferred from homology"/>